<dbReference type="Pfam" id="PF01431">
    <property type="entry name" value="Peptidase_M13"/>
    <property type="match status" value="1"/>
</dbReference>
<dbReference type="PANTHER" id="PTHR11733:SF167">
    <property type="entry name" value="FI17812P1-RELATED"/>
    <property type="match status" value="1"/>
</dbReference>
<accession>A0AAF5DJV7</accession>
<evidence type="ECO:0000313" key="4">
    <source>
        <dbReference type="Proteomes" id="UP000035681"/>
    </source>
</evidence>
<keyword evidence="4" id="KW-1185">Reference proteome</keyword>
<comment type="similarity">
    <text evidence="1">Belongs to the peptidase M13 family.</text>
</comment>
<dbReference type="Proteomes" id="UP000035681">
    <property type="component" value="Unplaced"/>
</dbReference>
<name>A0AAF5DJV7_STRER</name>
<dbReference type="PANTHER" id="PTHR11733">
    <property type="entry name" value="ZINC METALLOPROTEASE FAMILY M13 NEPRILYSIN-RELATED"/>
    <property type="match status" value="1"/>
</dbReference>
<dbReference type="Gene3D" id="3.40.390.10">
    <property type="entry name" value="Collagenase (Catalytic Domain)"/>
    <property type="match status" value="1"/>
</dbReference>
<dbReference type="AlphaFoldDB" id="A0AAF5DJV7"/>
<proteinExistence type="inferred from homology"/>
<evidence type="ECO:0000313" key="5">
    <source>
        <dbReference type="WBParaSite" id="TCONS_00012607.p1"/>
    </source>
</evidence>
<reference evidence="5" key="1">
    <citation type="submission" date="2024-02" db="UniProtKB">
        <authorList>
            <consortium name="WormBaseParasite"/>
        </authorList>
    </citation>
    <scope>IDENTIFICATION</scope>
</reference>
<dbReference type="GO" id="GO:0004222">
    <property type="term" value="F:metalloendopeptidase activity"/>
    <property type="evidence" value="ECO:0007669"/>
    <property type="project" value="InterPro"/>
</dbReference>
<dbReference type="WBParaSite" id="TCONS_00012607.p1">
    <property type="protein sequence ID" value="TCONS_00012607.p1"/>
    <property type="gene ID" value="XLOC_008267"/>
</dbReference>
<dbReference type="InterPro" id="IPR042089">
    <property type="entry name" value="Peptidase_M13_dom_2"/>
</dbReference>
<dbReference type="InterPro" id="IPR018497">
    <property type="entry name" value="Peptidase_M13_C"/>
</dbReference>
<feature type="compositionally biased region" description="Low complexity" evidence="2">
    <location>
        <begin position="818"/>
        <end position="851"/>
    </location>
</feature>
<protein>
    <submittedName>
        <fullName evidence="5">Peptidase_M13 domain-containing protein</fullName>
    </submittedName>
</protein>
<evidence type="ECO:0000259" key="3">
    <source>
        <dbReference type="Pfam" id="PF01431"/>
    </source>
</evidence>
<dbReference type="InterPro" id="IPR000718">
    <property type="entry name" value="Peptidase_M13"/>
</dbReference>
<evidence type="ECO:0000256" key="1">
    <source>
        <dbReference type="ARBA" id="ARBA00007357"/>
    </source>
</evidence>
<feature type="compositionally biased region" description="Basic and acidic residues" evidence="2">
    <location>
        <begin position="785"/>
        <end position="815"/>
    </location>
</feature>
<dbReference type="SUPFAM" id="SSF55486">
    <property type="entry name" value="Metalloproteases ('zincins'), catalytic domain"/>
    <property type="match status" value="1"/>
</dbReference>
<feature type="domain" description="Peptidase M13 C-terminal" evidence="3">
    <location>
        <begin position="482"/>
        <end position="682"/>
    </location>
</feature>
<dbReference type="PROSITE" id="PS51885">
    <property type="entry name" value="NEPRILYSIN"/>
    <property type="match status" value="1"/>
</dbReference>
<feature type="region of interest" description="Disordered" evidence="2">
    <location>
        <begin position="749"/>
        <end position="851"/>
    </location>
</feature>
<dbReference type="GO" id="GO:0005886">
    <property type="term" value="C:plasma membrane"/>
    <property type="evidence" value="ECO:0007669"/>
    <property type="project" value="TreeGrafter"/>
</dbReference>
<sequence length="851" mass="101744">MSKIEIFSICQINGFEYKCNGFWRRPPCKLVINVKYDKFLPKAKASMLLADYNKLQLAWYQRHNKPNALLFMNKFASYKLDQKKIKWLCEVYKIKYKNPTYILLIDTPVRSNSLKYNDNRGSFRRFLCNKHTKFVVFYLMNHKSEGVITSLIMKDYTVYDPITIIFIMIKKAFPEIDYLIQSAFENYEIFEETFILDMHNLLPIINYYLNLALFLFQNDKVYGKKKPIKNTIKNTIKETVHCTDLFNDVFGYYADVTIRPCDDFLKFACGSFREKEDFKQEERDFGRFVAELQAGRHYEESKLLKHLQRFLLICERASDYEKLGKCLFELYKFGTYAYSSFYINHIKKNKNLEKEFKFIEKMFDNLKNSFKDLIKNKRFLDKKTKDNYIKKIKKMKLYKKFHSTLNDIKSMEKCYNLLDLDKIEDYSTLMTNMQNYSSIVSAKIKKDKKSKKDKQFEESCIKSIVDQKIEDVSFSLLIQDTAFYHSKKNSVIVNPSLLKYPYYDSRLPLSLIYGSLGFAIGREMVHAIDCANLNIDDKGKKNSKFTSPSRLGYILNKCEIFLEQFETERNDTVDVTIENSIYLNDDVADNAGIKIAYMAYKKYLEKNSDNINVIWVTPFTHERFFFINFAKFICTSKKYSEKFDVKEEKKLDVFRIQNTLGNFNVFAETFKCWKGSNMINDIKYELCYIALGFILESNNKDVPSKDFYKNGEILEFESDNEERKKRRVIIRRNDSQQVRNLKKRINTLLRQREENERKRKQQRERELKNRKERERMLREKRRERRQKELENRRKNEKRRREERARRRREEMEKRKSTTRTTRSSTLTTTTFLTTTTISTTVSTTSSPNPTP</sequence>
<feature type="compositionally biased region" description="Basic and acidic residues" evidence="2">
    <location>
        <begin position="750"/>
        <end position="777"/>
    </location>
</feature>
<evidence type="ECO:0000256" key="2">
    <source>
        <dbReference type="SAM" id="MobiDB-lite"/>
    </source>
</evidence>
<organism evidence="4 5">
    <name type="scientific">Strongyloides stercoralis</name>
    <name type="common">Threadworm</name>
    <dbReference type="NCBI Taxonomy" id="6248"/>
    <lineage>
        <taxon>Eukaryota</taxon>
        <taxon>Metazoa</taxon>
        <taxon>Ecdysozoa</taxon>
        <taxon>Nematoda</taxon>
        <taxon>Chromadorea</taxon>
        <taxon>Rhabditida</taxon>
        <taxon>Tylenchina</taxon>
        <taxon>Panagrolaimomorpha</taxon>
        <taxon>Strongyloidoidea</taxon>
        <taxon>Strongyloididae</taxon>
        <taxon>Strongyloides</taxon>
    </lineage>
</organism>
<dbReference type="GO" id="GO:0016485">
    <property type="term" value="P:protein processing"/>
    <property type="evidence" value="ECO:0007669"/>
    <property type="project" value="TreeGrafter"/>
</dbReference>
<dbReference type="InterPro" id="IPR024079">
    <property type="entry name" value="MetalloPept_cat_dom_sf"/>
</dbReference>
<dbReference type="Gene3D" id="1.10.1380.10">
    <property type="entry name" value="Neutral endopeptidase , domain2"/>
    <property type="match status" value="1"/>
</dbReference>